<feature type="transmembrane region" description="Helical" evidence="1">
    <location>
        <begin position="26"/>
        <end position="44"/>
    </location>
</feature>
<dbReference type="EMBL" id="JAUEPL010000028">
    <property type="protein sequence ID" value="MDN3296108.1"/>
    <property type="molecule type" value="Genomic_DNA"/>
</dbReference>
<dbReference type="Proteomes" id="UP001174050">
    <property type="component" value="Unassembled WGS sequence"/>
</dbReference>
<organism evidence="2 3">
    <name type="scientific">Streptomyces ficellus</name>
    <dbReference type="NCBI Taxonomy" id="1977088"/>
    <lineage>
        <taxon>Bacteria</taxon>
        <taxon>Bacillati</taxon>
        <taxon>Actinomycetota</taxon>
        <taxon>Actinomycetes</taxon>
        <taxon>Kitasatosporales</taxon>
        <taxon>Streptomycetaceae</taxon>
        <taxon>Streptomyces</taxon>
    </lineage>
</organism>
<feature type="non-terminal residue" evidence="2">
    <location>
        <position position="1"/>
    </location>
</feature>
<sequence>QTGLAGRGYDGTLRVLVPPATVSGRFLGATGALLAGLVAVTLVLERLLP</sequence>
<evidence type="ECO:0000313" key="3">
    <source>
        <dbReference type="Proteomes" id="UP001174050"/>
    </source>
</evidence>
<keyword evidence="3" id="KW-1185">Reference proteome</keyword>
<keyword evidence="1" id="KW-0812">Transmembrane</keyword>
<keyword evidence="1" id="KW-1133">Transmembrane helix</keyword>
<reference evidence="2" key="1">
    <citation type="submission" date="2023-06" db="EMBL/GenBank/DDBJ databases">
        <title>WGS-Sequencing of Streptomyces ficellus isolate 21 collected from sand in Gara Djebilet Iron Mine in Algeria.</title>
        <authorList>
            <person name="Zegers G.P."/>
            <person name="Gomez A."/>
            <person name="Gueddou A."/>
            <person name="Zahara A.F."/>
            <person name="Worth M."/>
            <person name="Sevigny J.L."/>
            <person name="Tisa L."/>
        </authorList>
    </citation>
    <scope>NUCLEOTIDE SEQUENCE</scope>
    <source>
        <strain evidence="2">AS11</strain>
    </source>
</reference>
<keyword evidence="1" id="KW-0472">Membrane</keyword>
<protein>
    <submittedName>
        <fullName evidence="2">Cobalt ECF transporter T component CbiQ</fullName>
    </submittedName>
</protein>
<evidence type="ECO:0000313" key="2">
    <source>
        <dbReference type="EMBL" id="MDN3296108.1"/>
    </source>
</evidence>
<gene>
    <name evidence="2" type="ORF">QWM81_18995</name>
</gene>
<accession>A0ABT7Z9J3</accession>
<evidence type="ECO:0000256" key="1">
    <source>
        <dbReference type="SAM" id="Phobius"/>
    </source>
</evidence>
<proteinExistence type="predicted"/>
<comment type="caution">
    <text evidence="2">The sequence shown here is derived from an EMBL/GenBank/DDBJ whole genome shotgun (WGS) entry which is preliminary data.</text>
</comment>
<name>A0ABT7Z9J3_9ACTN</name>